<evidence type="ECO:0000313" key="1">
    <source>
        <dbReference type="EMBL" id="KAL1562480.1"/>
    </source>
</evidence>
<comment type="caution">
    <text evidence="1">The sequence shown here is derived from an EMBL/GenBank/DDBJ whole genome shotgun (WGS) entry which is preliminary data.</text>
</comment>
<proteinExistence type="predicted"/>
<gene>
    <name evidence="1" type="ORF">AAHA92_05055</name>
</gene>
<name>A0ABD1I185_SALDI</name>
<sequence length="135" mass="15393">MLHFFSNLSQTTIRTSLYKSTTPKLVTVDIEESKRSKVNQKEKILLNNTKLVHINPGNKPIRVRKLVIAEACVQALDRQCNTINTYATDFDHGRNNGRMQIVNQGCLNNMYFTYKTMKTFDGIEKLTLSIHSGSV</sequence>
<accession>A0ABD1I185</accession>
<dbReference type="EMBL" id="JBEAFC010000003">
    <property type="protein sequence ID" value="KAL1562480.1"/>
    <property type="molecule type" value="Genomic_DNA"/>
</dbReference>
<evidence type="ECO:0000313" key="2">
    <source>
        <dbReference type="Proteomes" id="UP001567538"/>
    </source>
</evidence>
<keyword evidence="2" id="KW-1185">Reference proteome</keyword>
<dbReference type="AlphaFoldDB" id="A0ABD1I185"/>
<reference evidence="1 2" key="1">
    <citation type="submission" date="2024-06" db="EMBL/GenBank/DDBJ databases">
        <title>A chromosome level genome sequence of Diviner's sage (Salvia divinorum).</title>
        <authorList>
            <person name="Ford S.A."/>
            <person name="Ro D.-K."/>
            <person name="Ness R.W."/>
            <person name="Phillips M.A."/>
        </authorList>
    </citation>
    <scope>NUCLEOTIDE SEQUENCE [LARGE SCALE GENOMIC DNA]</scope>
    <source>
        <strain evidence="1">SAF-2024a</strain>
        <tissue evidence="1">Leaf</tissue>
    </source>
</reference>
<protein>
    <submittedName>
        <fullName evidence="1">Uncharacterized protein</fullName>
    </submittedName>
</protein>
<organism evidence="1 2">
    <name type="scientific">Salvia divinorum</name>
    <name type="common">Maria pastora</name>
    <name type="synonym">Diviner's sage</name>
    <dbReference type="NCBI Taxonomy" id="28513"/>
    <lineage>
        <taxon>Eukaryota</taxon>
        <taxon>Viridiplantae</taxon>
        <taxon>Streptophyta</taxon>
        <taxon>Embryophyta</taxon>
        <taxon>Tracheophyta</taxon>
        <taxon>Spermatophyta</taxon>
        <taxon>Magnoliopsida</taxon>
        <taxon>eudicotyledons</taxon>
        <taxon>Gunneridae</taxon>
        <taxon>Pentapetalae</taxon>
        <taxon>asterids</taxon>
        <taxon>lamiids</taxon>
        <taxon>Lamiales</taxon>
        <taxon>Lamiaceae</taxon>
        <taxon>Nepetoideae</taxon>
        <taxon>Mentheae</taxon>
        <taxon>Salviinae</taxon>
        <taxon>Salvia</taxon>
        <taxon>Salvia subgen. Calosphace</taxon>
    </lineage>
</organism>
<dbReference type="Proteomes" id="UP001567538">
    <property type="component" value="Unassembled WGS sequence"/>
</dbReference>